<dbReference type="Pfam" id="PF03795">
    <property type="entry name" value="YCII"/>
    <property type="match status" value="1"/>
</dbReference>
<name>A0ABR8ND19_9ACTN</name>
<dbReference type="RefSeq" id="WP_191195879.1">
    <property type="nucleotide sequence ID" value="NZ_JACXYZ010000002.1"/>
</dbReference>
<protein>
    <recommendedName>
        <fullName evidence="3">YCII-related domain-containing protein</fullName>
    </recommendedName>
</protein>
<dbReference type="Gene3D" id="3.30.70.1060">
    <property type="entry name" value="Dimeric alpha+beta barrel"/>
    <property type="match status" value="1"/>
</dbReference>
<comment type="caution">
    <text evidence="4">The sequence shown here is derived from an EMBL/GenBank/DDBJ whole genome shotgun (WGS) entry which is preliminary data.</text>
</comment>
<evidence type="ECO:0000256" key="1">
    <source>
        <dbReference type="ARBA" id="ARBA00007689"/>
    </source>
</evidence>
<gene>
    <name evidence="4" type="ORF">IEZ26_15545</name>
</gene>
<evidence type="ECO:0000259" key="3">
    <source>
        <dbReference type="Pfam" id="PF03795"/>
    </source>
</evidence>
<dbReference type="PANTHER" id="PTHR35174">
    <property type="entry name" value="BLL7171 PROTEIN-RELATED"/>
    <property type="match status" value="1"/>
</dbReference>
<dbReference type="SUPFAM" id="SSF54909">
    <property type="entry name" value="Dimeric alpha+beta barrel"/>
    <property type="match status" value="1"/>
</dbReference>
<evidence type="ECO:0000256" key="2">
    <source>
        <dbReference type="SAM" id="MobiDB-lite"/>
    </source>
</evidence>
<accession>A0ABR8ND19</accession>
<proteinExistence type="inferred from homology"/>
<evidence type="ECO:0000313" key="5">
    <source>
        <dbReference type="Proteomes" id="UP000618818"/>
    </source>
</evidence>
<keyword evidence="5" id="KW-1185">Reference proteome</keyword>
<sequence>MTEYVLLFPADDDAAWQRATDADRQVTFDTDAEFARLLRASGGAITGGAALGASSETRTLRRGPDGPLVTDGPYAETVEQISGFFLVTCDDHDALVEAAQVLTRSHPVVEIRPVADD</sequence>
<dbReference type="Proteomes" id="UP000618818">
    <property type="component" value="Unassembled WGS sequence"/>
</dbReference>
<dbReference type="PANTHER" id="PTHR35174:SF3">
    <property type="entry name" value="BLL7171 PROTEIN"/>
    <property type="match status" value="1"/>
</dbReference>
<dbReference type="InterPro" id="IPR011008">
    <property type="entry name" value="Dimeric_a/b-barrel"/>
</dbReference>
<comment type="similarity">
    <text evidence="1">Belongs to the YciI family.</text>
</comment>
<reference evidence="4 5" key="1">
    <citation type="submission" date="2020-09" db="EMBL/GenBank/DDBJ databases">
        <title>novel species in genus Nocardioides.</title>
        <authorList>
            <person name="Zhang G."/>
        </authorList>
    </citation>
    <scope>NUCLEOTIDE SEQUENCE [LARGE SCALE GENOMIC DNA]</scope>
    <source>
        <strain evidence="4 5">KCTC 39551</strain>
    </source>
</reference>
<evidence type="ECO:0000313" key="4">
    <source>
        <dbReference type="EMBL" id="MBD3926037.1"/>
    </source>
</evidence>
<feature type="region of interest" description="Disordered" evidence="2">
    <location>
        <begin position="47"/>
        <end position="73"/>
    </location>
</feature>
<organism evidence="4 5">
    <name type="scientific">Nocardioides cavernae</name>
    <dbReference type="NCBI Taxonomy" id="1921566"/>
    <lineage>
        <taxon>Bacteria</taxon>
        <taxon>Bacillati</taxon>
        <taxon>Actinomycetota</taxon>
        <taxon>Actinomycetes</taxon>
        <taxon>Propionibacteriales</taxon>
        <taxon>Nocardioidaceae</taxon>
        <taxon>Nocardioides</taxon>
    </lineage>
</organism>
<feature type="domain" description="YCII-related" evidence="3">
    <location>
        <begin position="4"/>
        <end position="101"/>
    </location>
</feature>
<dbReference type="InterPro" id="IPR005545">
    <property type="entry name" value="YCII"/>
</dbReference>
<dbReference type="EMBL" id="JACXYZ010000002">
    <property type="protein sequence ID" value="MBD3926037.1"/>
    <property type="molecule type" value="Genomic_DNA"/>
</dbReference>